<evidence type="ECO:0000256" key="1">
    <source>
        <dbReference type="SAM" id="Phobius"/>
    </source>
</evidence>
<dbReference type="Pfam" id="PF17197">
    <property type="entry name" value="DUF5134"/>
    <property type="match status" value="1"/>
</dbReference>
<evidence type="ECO:0000313" key="2">
    <source>
        <dbReference type="EMBL" id="MWA05858.1"/>
    </source>
</evidence>
<organism evidence="2 3">
    <name type="scientific">Actinomadura physcomitrii</name>
    <dbReference type="NCBI Taxonomy" id="2650748"/>
    <lineage>
        <taxon>Bacteria</taxon>
        <taxon>Bacillati</taxon>
        <taxon>Actinomycetota</taxon>
        <taxon>Actinomycetes</taxon>
        <taxon>Streptosporangiales</taxon>
        <taxon>Thermomonosporaceae</taxon>
        <taxon>Actinomadura</taxon>
    </lineage>
</organism>
<proteinExistence type="predicted"/>
<gene>
    <name evidence="2" type="ORF">F8568_036990</name>
</gene>
<comment type="caution">
    <text evidence="2">The sequence shown here is derived from an EMBL/GenBank/DDBJ whole genome shotgun (WGS) entry which is preliminary data.</text>
</comment>
<reference evidence="2" key="1">
    <citation type="submission" date="2019-12" db="EMBL/GenBank/DDBJ databases">
        <title>Actinomadura physcomitrii sp. nov., a novel actinomycete isolated from moss [Physcomitrium sphaericum (Ludw) Fuernr].</title>
        <authorList>
            <person name="Zhuang X."/>
        </authorList>
    </citation>
    <scope>NUCLEOTIDE SEQUENCE [LARGE SCALE GENOMIC DNA]</scope>
    <source>
        <strain evidence="2">LD22</strain>
    </source>
</reference>
<sequence>MIAATGLRWVLTILFAVLALYGTWRAITGHGGRHAGQGEVTGRVAHALHAAMAVAMGAMVWPRGMDLPARPQVVFFTVAALWFVAVAVVIPGGVPRVRALPAALPHVLVMGAMAWMVHAMTGAMSGHGGSGGMGDMAGMDMSGGSGLSSMSVHGGARAAAAVLAVLMLAFTLRWLARAFDIARADGAAAEGPAGEQAGDEGAWDLGCHGAMAFGMAVMLALLL</sequence>
<keyword evidence="1" id="KW-0472">Membrane</keyword>
<name>A0A6I4MI65_9ACTN</name>
<dbReference type="AlphaFoldDB" id="A0A6I4MI65"/>
<keyword evidence="1" id="KW-1133">Transmembrane helix</keyword>
<dbReference type="RefSeq" id="WP_151598278.1">
    <property type="nucleotide sequence ID" value="NZ_WBMS02000042.1"/>
</dbReference>
<evidence type="ECO:0000313" key="3">
    <source>
        <dbReference type="Proteomes" id="UP000462055"/>
    </source>
</evidence>
<accession>A0A6I4MI65</accession>
<keyword evidence="3" id="KW-1185">Reference proteome</keyword>
<feature type="transmembrane region" description="Helical" evidence="1">
    <location>
        <begin position="73"/>
        <end position="93"/>
    </location>
</feature>
<feature type="transmembrane region" description="Helical" evidence="1">
    <location>
        <begin position="7"/>
        <end position="24"/>
    </location>
</feature>
<feature type="transmembrane region" description="Helical" evidence="1">
    <location>
        <begin position="44"/>
        <end position="61"/>
    </location>
</feature>
<protein>
    <submittedName>
        <fullName evidence="2">DUF5134 domain-containing protein</fullName>
    </submittedName>
</protein>
<dbReference type="EMBL" id="WBMS02000042">
    <property type="protein sequence ID" value="MWA05858.1"/>
    <property type="molecule type" value="Genomic_DNA"/>
</dbReference>
<feature type="transmembrane region" description="Helical" evidence="1">
    <location>
        <begin position="158"/>
        <end position="176"/>
    </location>
</feature>
<keyword evidence="1" id="KW-0812">Transmembrane</keyword>
<dbReference type="Proteomes" id="UP000462055">
    <property type="component" value="Unassembled WGS sequence"/>
</dbReference>
<dbReference type="InterPro" id="IPR033458">
    <property type="entry name" value="DUF5134"/>
</dbReference>